<keyword evidence="4" id="KW-0067">ATP-binding</keyword>
<dbReference type="Pfam" id="PF03133">
    <property type="entry name" value="TTL"/>
    <property type="match status" value="1"/>
</dbReference>
<keyword evidence="3" id="KW-0547">Nucleotide-binding</keyword>
<accession>A0A0N4XMJ1</accession>
<organism evidence="5">
    <name type="scientific">Nippostrongylus brasiliensis</name>
    <name type="common">Rat hookworm</name>
    <dbReference type="NCBI Taxonomy" id="27835"/>
    <lineage>
        <taxon>Eukaryota</taxon>
        <taxon>Metazoa</taxon>
        <taxon>Ecdysozoa</taxon>
        <taxon>Nematoda</taxon>
        <taxon>Chromadorea</taxon>
        <taxon>Rhabditida</taxon>
        <taxon>Rhabditina</taxon>
        <taxon>Rhabditomorpha</taxon>
        <taxon>Strongyloidea</taxon>
        <taxon>Heligmosomidae</taxon>
        <taxon>Nippostrongylus</taxon>
    </lineage>
</organism>
<dbReference type="PANTHER" id="PTHR12241">
    <property type="entry name" value="TUBULIN POLYGLUTAMYLASE"/>
    <property type="match status" value="1"/>
</dbReference>
<dbReference type="PANTHER" id="PTHR12241:SF162">
    <property type="entry name" value="TUBULIN MONOGLUTAMYLASE TTLL4"/>
    <property type="match status" value="1"/>
</dbReference>
<dbReference type="GO" id="GO:0000226">
    <property type="term" value="P:microtubule cytoskeleton organization"/>
    <property type="evidence" value="ECO:0007669"/>
    <property type="project" value="TreeGrafter"/>
</dbReference>
<comment type="similarity">
    <text evidence="1">Belongs to the tubulin--tyrosine ligase family.</text>
</comment>
<dbReference type="GO" id="GO:0070740">
    <property type="term" value="F:tubulin-glutamic acid ligase activity"/>
    <property type="evidence" value="ECO:0007669"/>
    <property type="project" value="TreeGrafter"/>
</dbReference>
<evidence type="ECO:0000256" key="2">
    <source>
        <dbReference type="ARBA" id="ARBA00022598"/>
    </source>
</evidence>
<dbReference type="OMA" id="ECMSTAD"/>
<dbReference type="GO" id="GO:0019098">
    <property type="term" value="P:reproductive behavior"/>
    <property type="evidence" value="ECO:0007669"/>
    <property type="project" value="UniProtKB-ARBA"/>
</dbReference>
<dbReference type="GO" id="GO:0015631">
    <property type="term" value="F:tubulin binding"/>
    <property type="evidence" value="ECO:0007669"/>
    <property type="project" value="TreeGrafter"/>
</dbReference>
<dbReference type="InterPro" id="IPR004344">
    <property type="entry name" value="TTL/TTLL_fam"/>
</dbReference>
<dbReference type="GO" id="GO:0005524">
    <property type="term" value="F:ATP binding"/>
    <property type="evidence" value="ECO:0007669"/>
    <property type="project" value="UniProtKB-KW"/>
</dbReference>
<protein>
    <submittedName>
        <fullName evidence="5">Tubulin polyglutamylase ttll-4 (inferred by orthology to a C. elegans protein)</fullName>
    </submittedName>
</protein>
<name>A0A0N4XMJ1_NIPBR</name>
<dbReference type="WBParaSite" id="NBR_0000374301-mRNA-1">
    <property type="protein sequence ID" value="NBR_0000374301-mRNA-1"/>
    <property type="gene ID" value="NBR_0000374301"/>
</dbReference>
<evidence type="ECO:0000256" key="3">
    <source>
        <dbReference type="ARBA" id="ARBA00022741"/>
    </source>
</evidence>
<dbReference type="Gene3D" id="3.30.470.20">
    <property type="entry name" value="ATP-grasp fold, B domain"/>
    <property type="match status" value="1"/>
</dbReference>
<sequence>LNFRFICHELFGVDILLDEDLKPWLLEVNISPSLHSGTPLDVSVKAPLAKDVLNMAGIGVPPSPECMSTADYSMKPRNWPKEEEHVQKETMWTEAFLEEGRLNHRILKRLTREDLRMLVEFEDEYTRRGNFRLIFPTAETAYMQSYFVQPVYANLLLQQWQIEQRTNGREDGIARLEGLCCQRVTHHLDSDEEC</sequence>
<reference evidence="5" key="1">
    <citation type="submission" date="2017-02" db="UniProtKB">
        <authorList>
            <consortium name="WormBaseParasite"/>
        </authorList>
    </citation>
    <scope>IDENTIFICATION</scope>
</reference>
<dbReference type="SUPFAM" id="SSF56059">
    <property type="entry name" value="Glutathione synthetase ATP-binding domain-like"/>
    <property type="match status" value="1"/>
</dbReference>
<evidence type="ECO:0000256" key="4">
    <source>
        <dbReference type="ARBA" id="ARBA00022840"/>
    </source>
</evidence>
<dbReference type="PROSITE" id="PS51221">
    <property type="entry name" value="TTL"/>
    <property type="match status" value="1"/>
</dbReference>
<evidence type="ECO:0000256" key="1">
    <source>
        <dbReference type="ARBA" id="ARBA00006820"/>
    </source>
</evidence>
<dbReference type="AlphaFoldDB" id="A0A0N4XMJ1"/>
<dbReference type="GO" id="GO:0036064">
    <property type="term" value="C:ciliary basal body"/>
    <property type="evidence" value="ECO:0007669"/>
    <property type="project" value="TreeGrafter"/>
</dbReference>
<keyword evidence="2" id="KW-0436">Ligase</keyword>
<proteinExistence type="inferred from homology"/>
<evidence type="ECO:0000313" key="5">
    <source>
        <dbReference type="WBParaSite" id="NBR_0000374301-mRNA-1"/>
    </source>
</evidence>